<evidence type="ECO:0000256" key="8">
    <source>
        <dbReference type="ARBA" id="ARBA00023242"/>
    </source>
</evidence>
<dbReference type="PROSITE" id="PS51294">
    <property type="entry name" value="HTH_MYB"/>
    <property type="match status" value="1"/>
</dbReference>
<dbReference type="GO" id="GO:0003677">
    <property type="term" value="F:DNA binding"/>
    <property type="evidence" value="ECO:0007669"/>
    <property type="project" value="UniProtKB-KW"/>
</dbReference>
<dbReference type="InterPro" id="IPR011006">
    <property type="entry name" value="CheY-like_superfamily"/>
</dbReference>
<dbReference type="SMART" id="SM00448">
    <property type="entry name" value="REC"/>
    <property type="match status" value="1"/>
</dbReference>
<feature type="domain" description="HTH myb-type" evidence="11">
    <location>
        <begin position="178"/>
        <end position="231"/>
    </location>
</feature>
<evidence type="ECO:0000256" key="5">
    <source>
        <dbReference type="ARBA" id="ARBA00023125"/>
    </source>
</evidence>
<organism evidence="13 14">
    <name type="scientific">Urochloa decumbens</name>
    <dbReference type="NCBI Taxonomy" id="240449"/>
    <lineage>
        <taxon>Eukaryota</taxon>
        <taxon>Viridiplantae</taxon>
        <taxon>Streptophyta</taxon>
        <taxon>Embryophyta</taxon>
        <taxon>Tracheophyta</taxon>
        <taxon>Spermatophyta</taxon>
        <taxon>Magnoliopsida</taxon>
        <taxon>Liliopsida</taxon>
        <taxon>Poales</taxon>
        <taxon>Poaceae</taxon>
        <taxon>PACMAD clade</taxon>
        <taxon>Panicoideae</taxon>
        <taxon>Panicodae</taxon>
        <taxon>Paniceae</taxon>
        <taxon>Melinidinae</taxon>
        <taxon>Urochloa</taxon>
    </lineage>
</organism>
<evidence type="ECO:0000256" key="7">
    <source>
        <dbReference type="ARBA" id="ARBA00023163"/>
    </source>
</evidence>
<dbReference type="NCBIfam" id="TIGR01557">
    <property type="entry name" value="myb_SHAQKYF"/>
    <property type="match status" value="1"/>
</dbReference>
<evidence type="ECO:0000256" key="1">
    <source>
        <dbReference type="ARBA" id="ARBA00004123"/>
    </source>
</evidence>
<dbReference type="EMBL" id="OZ075126">
    <property type="protein sequence ID" value="CAL4942204.1"/>
    <property type="molecule type" value="Genomic_DNA"/>
</dbReference>
<keyword evidence="6" id="KW-0010">Activator</keyword>
<reference evidence="13 14" key="2">
    <citation type="submission" date="2024-10" db="EMBL/GenBank/DDBJ databases">
        <authorList>
            <person name="Ryan C."/>
        </authorList>
    </citation>
    <scope>NUCLEOTIDE SEQUENCE [LARGE SCALE GENOMIC DNA]</scope>
</reference>
<keyword evidence="7" id="KW-0804">Transcription</keyword>
<evidence type="ECO:0008006" key="15">
    <source>
        <dbReference type="Google" id="ProtNLM"/>
    </source>
</evidence>
<keyword evidence="5" id="KW-0238">DNA-binding</keyword>
<dbReference type="FunFam" id="1.10.10.60:FF:000007">
    <property type="entry name" value="Two-component response regulator"/>
    <property type="match status" value="1"/>
</dbReference>
<dbReference type="InterPro" id="IPR001005">
    <property type="entry name" value="SANT/Myb"/>
</dbReference>
<evidence type="ECO:0000256" key="9">
    <source>
        <dbReference type="PROSITE-ProRule" id="PRU00169"/>
    </source>
</evidence>
<dbReference type="AlphaFoldDB" id="A0ABC8YG62"/>
<dbReference type="InterPro" id="IPR017930">
    <property type="entry name" value="Myb_dom"/>
</dbReference>
<keyword evidence="3" id="KW-0902">Two-component regulatory system</keyword>
<dbReference type="InterPro" id="IPR001789">
    <property type="entry name" value="Sig_transdc_resp-reg_receiver"/>
</dbReference>
<accession>A0ABC8YG62</accession>
<evidence type="ECO:0000313" key="12">
    <source>
        <dbReference type="EMBL" id="CAL4933727.1"/>
    </source>
</evidence>
<dbReference type="CDD" id="cd17584">
    <property type="entry name" value="REC_typeB_ARR-like"/>
    <property type="match status" value="1"/>
</dbReference>
<name>A0ABC8YG62_9POAL</name>
<protein>
    <recommendedName>
        <fullName evidence="15">Response regulatory domain-containing protein</fullName>
    </recommendedName>
</protein>
<dbReference type="Proteomes" id="UP001497457">
    <property type="component" value="Chromosome 16b"/>
</dbReference>
<dbReference type="SUPFAM" id="SSF52172">
    <property type="entry name" value="CheY-like"/>
    <property type="match status" value="1"/>
</dbReference>
<dbReference type="PANTHER" id="PTHR43874">
    <property type="entry name" value="TWO-COMPONENT RESPONSE REGULATOR"/>
    <property type="match status" value="1"/>
</dbReference>
<dbReference type="PANTHER" id="PTHR43874:SF65">
    <property type="entry name" value="TWO-COMPONENT RESPONSE REGULATOR ORR30"/>
    <property type="match status" value="1"/>
</dbReference>
<gene>
    <name evidence="12" type="ORF">URODEC1_LOCUS28292</name>
    <name evidence="13" type="ORF">URODEC1_LOCUS33453</name>
</gene>
<dbReference type="Pfam" id="PF00249">
    <property type="entry name" value="Myb_DNA-binding"/>
    <property type="match status" value="1"/>
</dbReference>
<evidence type="ECO:0000313" key="14">
    <source>
        <dbReference type="Proteomes" id="UP001497457"/>
    </source>
</evidence>
<sequence>MMDHELWPSGGLRVLVIDNNSSYLSVMEELLIKCSYKVTTYKNVREAMSFIYGNQRIVDLIICDAFFPTEDSLLILKEVTSKFDIPTVIMSSNGDTRTVMKYITNGASDFLIKPLRIEELKNIWQHVFRKQIGAEHRNYNDAQHVDQLSYRTMGITKVTATLDSEIRENNGTVTDIRDLKKSRLSWTMQLHRQFIAAVNFLGVDKAVPKKILEVMKVKHLTREQVASHLQG</sequence>
<comment type="subcellular location">
    <subcellularLocation>
        <location evidence="1">Nucleus</location>
    </subcellularLocation>
</comment>
<feature type="modified residue" description="4-aspartylphosphate" evidence="9">
    <location>
        <position position="64"/>
    </location>
</feature>
<dbReference type="Pfam" id="PF00072">
    <property type="entry name" value="Response_reg"/>
    <property type="match status" value="1"/>
</dbReference>
<feature type="domain" description="Response regulatory" evidence="10">
    <location>
        <begin position="13"/>
        <end position="128"/>
    </location>
</feature>
<evidence type="ECO:0000256" key="3">
    <source>
        <dbReference type="ARBA" id="ARBA00023012"/>
    </source>
</evidence>
<dbReference type="GO" id="GO:0000160">
    <property type="term" value="P:phosphorelay signal transduction system"/>
    <property type="evidence" value="ECO:0007669"/>
    <property type="project" value="UniProtKB-KW"/>
</dbReference>
<evidence type="ECO:0000259" key="11">
    <source>
        <dbReference type="PROSITE" id="PS51294"/>
    </source>
</evidence>
<dbReference type="InterPro" id="IPR045279">
    <property type="entry name" value="ARR-like"/>
</dbReference>
<dbReference type="InterPro" id="IPR006447">
    <property type="entry name" value="Myb_dom_plants"/>
</dbReference>
<dbReference type="Gene3D" id="3.40.50.2300">
    <property type="match status" value="1"/>
</dbReference>
<keyword evidence="2 9" id="KW-0597">Phosphoprotein</keyword>
<dbReference type="Gene3D" id="1.10.10.60">
    <property type="entry name" value="Homeodomain-like"/>
    <property type="match status" value="1"/>
</dbReference>
<keyword evidence="14" id="KW-1185">Reference proteome</keyword>
<keyword evidence="8" id="KW-0539">Nucleus</keyword>
<evidence type="ECO:0000259" key="10">
    <source>
        <dbReference type="PROSITE" id="PS50110"/>
    </source>
</evidence>
<dbReference type="EMBL" id="OZ075125">
    <property type="protein sequence ID" value="CAL4933727.1"/>
    <property type="molecule type" value="Genomic_DNA"/>
</dbReference>
<dbReference type="InterPro" id="IPR009057">
    <property type="entry name" value="Homeodomain-like_sf"/>
</dbReference>
<dbReference type="Proteomes" id="UP001497457">
    <property type="component" value="Chromosome 15b"/>
</dbReference>
<proteinExistence type="predicted"/>
<evidence type="ECO:0000313" key="13">
    <source>
        <dbReference type="EMBL" id="CAL4942204.1"/>
    </source>
</evidence>
<evidence type="ECO:0000256" key="6">
    <source>
        <dbReference type="ARBA" id="ARBA00023159"/>
    </source>
</evidence>
<dbReference type="GO" id="GO:0005634">
    <property type="term" value="C:nucleus"/>
    <property type="evidence" value="ECO:0007669"/>
    <property type="project" value="UniProtKB-SubCell"/>
</dbReference>
<dbReference type="PROSITE" id="PS50110">
    <property type="entry name" value="RESPONSE_REGULATORY"/>
    <property type="match status" value="1"/>
</dbReference>
<dbReference type="SUPFAM" id="SSF46689">
    <property type="entry name" value="Homeodomain-like"/>
    <property type="match status" value="1"/>
</dbReference>
<evidence type="ECO:0000256" key="4">
    <source>
        <dbReference type="ARBA" id="ARBA00023015"/>
    </source>
</evidence>
<keyword evidence="4" id="KW-0805">Transcription regulation</keyword>
<evidence type="ECO:0000256" key="2">
    <source>
        <dbReference type="ARBA" id="ARBA00022553"/>
    </source>
</evidence>
<reference evidence="14" key="1">
    <citation type="submission" date="2024-06" db="EMBL/GenBank/DDBJ databases">
        <authorList>
            <person name="Ryan C."/>
        </authorList>
    </citation>
    <scope>NUCLEOTIDE SEQUENCE [LARGE SCALE GENOMIC DNA]</scope>
</reference>